<name>A0ABV3WTQ9_9HYPH</name>
<evidence type="ECO:0000313" key="17">
    <source>
        <dbReference type="Proteomes" id="UP001559025"/>
    </source>
</evidence>
<evidence type="ECO:0000256" key="7">
    <source>
        <dbReference type="ARBA" id="ARBA00023136"/>
    </source>
</evidence>
<evidence type="ECO:0000256" key="1">
    <source>
        <dbReference type="ARBA" id="ARBA00004382"/>
    </source>
</evidence>
<comment type="caution">
    <text evidence="16">The sequence shown here is derived from an EMBL/GenBank/DDBJ whole genome shotgun (WGS) entry which is preliminary data.</text>
</comment>
<evidence type="ECO:0000256" key="5">
    <source>
        <dbReference type="ARBA" id="ARBA00022692"/>
    </source>
</evidence>
<protein>
    <recommendedName>
        <fullName evidence="2">Parvulin-like PPIase</fullName>
    </recommendedName>
    <alternativeName>
        <fullName evidence="9">Peptidyl-prolyl cis-trans isomerase plp</fullName>
    </alternativeName>
    <alternativeName>
        <fullName evidence="12">Periplasmic chaperone PpiD</fullName>
    </alternativeName>
    <alternativeName>
        <fullName evidence="13">Periplasmic folding chaperone</fullName>
    </alternativeName>
    <alternativeName>
        <fullName evidence="10">Rotamase plp</fullName>
    </alternativeName>
</protein>
<gene>
    <name evidence="16" type="ORF">V1479_11860</name>
</gene>
<sequence length="628" mass="68475">MLNSLRNAARSWIAKLLLVMLVLSFAVWGISGQIFGGLGSNVLTAGDTRVSILEYRLAYDRQLSLLSQQFGVPVTREQAQQFGVDNRVLSQLAAGAVLDEQAREMRLGLSRDRLAAMTAEDPAFQGADGRFDRNQFDFVLRQIGMRPEDYLKNREQAAVRQQIIEAVSDGMTAPDAFLRAVSLYQGEDRTVDYIVLSRSLVEPIEEPAQDVLEAYFEENKANYAAPEYRRISYVKLEPADIADPAAIQAEEVERYYEDNAARFTSPEQRKIEQLVFADAEAAQAALDKIRGGATFEEVVTEQGKTMGDVVLGTFAKADVADPAIAEAAFALAEGEVSDVVDGAFGSLLVRVPEVQPAKVQPLAEVEQQIRSDIALGEATRILDDVYEGYEDARAGGETMAEAAARNRLEVVTVEAVDRSGRNPEGTILTDLPESNALLQEAFDSEIGVENSPLNTGSSGYLFYEVDDVTEARDRTLEEVRDQVVTDWKENQVATRLATRAEEIEKQVADGKALTEVAEELELEVQVRRGLKRDANDAELGDAGVAAVFSVARGETGLAPAQDGDAQVVFRVTDVLVPAGAGPDALPAEARDRFASAISDDLLDQLVARLQTEYPVTIDRGAVQQALSF</sequence>
<comment type="subcellular location">
    <subcellularLocation>
        <location evidence="1">Cell inner membrane</location>
        <topology evidence="1">Single-pass type II membrane protein</topology>
        <orientation evidence="1">Periplasmic side</orientation>
    </subcellularLocation>
</comment>
<dbReference type="RefSeq" id="WP_368803068.1">
    <property type="nucleotide sequence ID" value="NZ_JAZHFV010000003.1"/>
</dbReference>
<dbReference type="Gene3D" id="3.10.50.40">
    <property type="match status" value="1"/>
</dbReference>
<evidence type="ECO:0000256" key="10">
    <source>
        <dbReference type="ARBA" id="ARBA00031484"/>
    </source>
</evidence>
<dbReference type="InterPro" id="IPR052029">
    <property type="entry name" value="PpiD_chaperone"/>
</dbReference>
<keyword evidence="14" id="KW-0697">Rotamase</keyword>
<dbReference type="Pfam" id="PF13145">
    <property type="entry name" value="Rotamase_2"/>
    <property type="match status" value="1"/>
</dbReference>
<dbReference type="PANTHER" id="PTHR47529">
    <property type="entry name" value="PEPTIDYL-PROLYL CIS-TRANS ISOMERASE D"/>
    <property type="match status" value="1"/>
</dbReference>
<dbReference type="InterPro" id="IPR000297">
    <property type="entry name" value="PPIase_PpiC"/>
</dbReference>
<keyword evidence="4" id="KW-0997">Cell inner membrane</keyword>
<keyword evidence="3" id="KW-1003">Cell membrane</keyword>
<evidence type="ECO:0000256" key="6">
    <source>
        <dbReference type="ARBA" id="ARBA00022989"/>
    </source>
</evidence>
<evidence type="ECO:0000256" key="14">
    <source>
        <dbReference type="PROSITE-ProRule" id="PRU00278"/>
    </source>
</evidence>
<dbReference type="PANTHER" id="PTHR47529:SF1">
    <property type="entry name" value="PERIPLASMIC CHAPERONE PPID"/>
    <property type="match status" value="1"/>
</dbReference>
<feature type="domain" description="PpiC" evidence="15">
    <location>
        <begin position="266"/>
        <end position="353"/>
    </location>
</feature>
<keyword evidence="17" id="KW-1185">Reference proteome</keyword>
<dbReference type="PROSITE" id="PS50198">
    <property type="entry name" value="PPIC_PPIASE_2"/>
    <property type="match status" value="1"/>
</dbReference>
<evidence type="ECO:0000313" key="16">
    <source>
        <dbReference type="EMBL" id="MEX4008004.1"/>
    </source>
</evidence>
<comment type="similarity">
    <text evidence="11">Belongs to the PpiD chaperone family.</text>
</comment>
<keyword evidence="8" id="KW-0143">Chaperone</keyword>
<dbReference type="Proteomes" id="UP001559025">
    <property type="component" value="Unassembled WGS sequence"/>
</dbReference>
<keyword evidence="7" id="KW-0472">Membrane</keyword>
<dbReference type="EMBL" id="JAZHFV010000003">
    <property type="protein sequence ID" value="MEX4008004.1"/>
    <property type="molecule type" value="Genomic_DNA"/>
</dbReference>
<proteinExistence type="inferred from homology"/>
<evidence type="ECO:0000256" key="2">
    <source>
        <dbReference type="ARBA" id="ARBA00018370"/>
    </source>
</evidence>
<organism evidence="16 17">
    <name type="scientific">Neoaquamicrobium sediminum</name>
    <dbReference type="NCBI Taxonomy" id="1849104"/>
    <lineage>
        <taxon>Bacteria</taxon>
        <taxon>Pseudomonadati</taxon>
        <taxon>Pseudomonadota</taxon>
        <taxon>Alphaproteobacteria</taxon>
        <taxon>Hyphomicrobiales</taxon>
        <taxon>Phyllobacteriaceae</taxon>
        <taxon>Neoaquamicrobium</taxon>
    </lineage>
</organism>
<dbReference type="SUPFAM" id="SSF109998">
    <property type="entry name" value="Triger factor/SurA peptide-binding domain-like"/>
    <property type="match status" value="1"/>
</dbReference>
<dbReference type="InterPro" id="IPR046357">
    <property type="entry name" value="PPIase_dom_sf"/>
</dbReference>
<keyword evidence="5" id="KW-0812">Transmembrane</keyword>
<dbReference type="SUPFAM" id="SSF54534">
    <property type="entry name" value="FKBP-like"/>
    <property type="match status" value="1"/>
</dbReference>
<dbReference type="Pfam" id="PF13624">
    <property type="entry name" value="SurA_N_3"/>
    <property type="match status" value="1"/>
</dbReference>
<reference evidence="16 17" key="1">
    <citation type="submission" date="2024-01" db="EMBL/GenBank/DDBJ databases">
        <title>New evidence supports the origin of RcGTA from prophage.</title>
        <authorList>
            <person name="Xu Y."/>
            <person name="Liu B."/>
            <person name="Chen F."/>
        </authorList>
    </citation>
    <scope>NUCLEOTIDE SEQUENCE [LARGE SCALE GENOMIC DNA]</scope>
    <source>
        <strain evidence="16 17">CBW1107-2</strain>
    </source>
</reference>
<evidence type="ECO:0000256" key="11">
    <source>
        <dbReference type="ARBA" id="ARBA00038408"/>
    </source>
</evidence>
<evidence type="ECO:0000256" key="3">
    <source>
        <dbReference type="ARBA" id="ARBA00022475"/>
    </source>
</evidence>
<evidence type="ECO:0000256" key="12">
    <source>
        <dbReference type="ARBA" id="ARBA00040743"/>
    </source>
</evidence>
<dbReference type="InterPro" id="IPR027304">
    <property type="entry name" value="Trigger_fact/SurA_dom_sf"/>
</dbReference>
<evidence type="ECO:0000256" key="9">
    <source>
        <dbReference type="ARBA" id="ARBA00030642"/>
    </source>
</evidence>
<keyword evidence="14" id="KW-0413">Isomerase</keyword>
<evidence type="ECO:0000256" key="8">
    <source>
        <dbReference type="ARBA" id="ARBA00023186"/>
    </source>
</evidence>
<evidence type="ECO:0000256" key="13">
    <source>
        <dbReference type="ARBA" id="ARBA00042775"/>
    </source>
</evidence>
<keyword evidence="6" id="KW-1133">Transmembrane helix</keyword>
<evidence type="ECO:0000259" key="15">
    <source>
        <dbReference type="PROSITE" id="PS50198"/>
    </source>
</evidence>
<accession>A0ABV3WTQ9</accession>
<evidence type="ECO:0000256" key="4">
    <source>
        <dbReference type="ARBA" id="ARBA00022519"/>
    </source>
</evidence>